<dbReference type="Proteomes" id="UP000494165">
    <property type="component" value="Unassembled WGS sequence"/>
</dbReference>
<comment type="caution">
    <text evidence="1">The sequence shown here is derived from an EMBL/GenBank/DDBJ whole genome shotgun (WGS) entry which is preliminary data.</text>
</comment>
<sequence>MFSSAAELVGKARRAWKFSRKRRKREWPVTRFNYDIGCDNARRKEKYIKKYISRVRVLKFSIRNECTICAAHGRMTDVCIVSPDRPKYGRALTGCVNIELLFTHGAHGTINISSCGRGTGWPSARNL</sequence>
<accession>A0A8S1DGJ9</accession>
<keyword evidence="2" id="KW-1185">Reference proteome</keyword>
<reference evidence="1 2" key="1">
    <citation type="submission" date="2020-04" db="EMBL/GenBank/DDBJ databases">
        <authorList>
            <person name="Alioto T."/>
            <person name="Alioto T."/>
            <person name="Gomez Garrido J."/>
        </authorList>
    </citation>
    <scope>NUCLEOTIDE SEQUENCE [LARGE SCALE GENOMIC DNA]</scope>
</reference>
<organism evidence="1 2">
    <name type="scientific">Cloeon dipterum</name>
    <dbReference type="NCBI Taxonomy" id="197152"/>
    <lineage>
        <taxon>Eukaryota</taxon>
        <taxon>Metazoa</taxon>
        <taxon>Ecdysozoa</taxon>
        <taxon>Arthropoda</taxon>
        <taxon>Hexapoda</taxon>
        <taxon>Insecta</taxon>
        <taxon>Pterygota</taxon>
        <taxon>Palaeoptera</taxon>
        <taxon>Ephemeroptera</taxon>
        <taxon>Pisciforma</taxon>
        <taxon>Baetidae</taxon>
        <taxon>Cloeon</taxon>
    </lineage>
</organism>
<proteinExistence type="predicted"/>
<dbReference type="EMBL" id="CADEPI010000176">
    <property type="protein sequence ID" value="CAB3379003.1"/>
    <property type="molecule type" value="Genomic_DNA"/>
</dbReference>
<gene>
    <name evidence="1" type="ORF">CLODIP_2_CD09850</name>
</gene>
<dbReference type="AlphaFoldDB" id="A0A8S1DGJ9"/>
<evidence type="ECO:0000313" key="1">
    <source>
        <dbReference type="EMBL" id="CAB3379003.1"/>
    </source>
</evidence>
<name>A0A8S1DGJ9_9INSE</name>
<evidence type="ECO:0000313" key="2">
    <source>
        <dbReference type="Proteomes" id="UP000494165"/>
    </source>
</evidence>
<protein>
    <submittedName>
        <fullName evidence="1">Uncharacterized protein</fullName>
    </submittedName>
</protein>